<dbReference type="InterPro" id="IPR002372">
    <property type="entry name" value="PQQ_rpt_dom"/>
</dbReference>
<organism evidence="2 3">
    <name type="scientific">Rubinisphaera italica</name>
    <dbReference type="NCBI Taxonomy" id="2527969"/>
    <lineage>
        <taxon>Bacteria</taxon>
        <taxon>Pseudomonadati</taxon>
        <taxon>Planctomycetota</taxon>
        <taxon>Planctomycetia</taxon>
        <taxon>Planctomycetales</taxon>
        <taxon>Planctomycetaceae</taxon>
        <taxon>Rubinisphaera</taxon>
    </lineage>
</organism>
<dbReference type="SUPFAM" id="SSF50998">
    <property type="entry name" value="Quinoprotein alcohol dehydrogenase-like"/>
    <property type="match status" value="1"/>
</dbReference>
<proteinExistence type="predicted"/>
<dbReference type="Proteomes" id="UP000316095">
    <property type="component" value="Unassembled WGS sequence"/>
</dbReference>
<reference evidence="2 3" key="1">
    <citation type="submission" date="2019-02" db="EMBL/GenBank/DDBJ databases">
        <title>Deep-cultivation of Planctomycetes and their phenomic and genomic characterization uncovers novel biology.</title>
        <authorList>
            <person name="Wiegand S."/>
            <person name="Jogler M."/>
            <person name="Boedeker C."/>
            <person name="Pinto D."/>
            <person name="Vollmers J."/>
            <person name="Rivas-Marin E."/>
            <person name="Kohn T."/>
            <person name="Peeters S.H."/>
            <person name="Heuer A."/>
            <person name="Rast P."/>
            <person name="Oberbeckmann S."/>
            <person name="Bunk B."/>
            <person name="Jeske O."/>
            <person name="Meyerdierks A."/>
            <person name="Storesund J.E."/>
            <person name="Kallscheuer N."/>
            <person name="Luecker S."/>
            <person name="Lage O.M."/>
            <person name="Pohl T."/>
            <person name="Merkel B.J."/>
            <person name="Hornburger P."/>
            <person name="Mueller R.-W."/>
            <person name="Bruemmer F."/>
            <person name="Labrenz M."/>
            <person name="Spormann A.M."/>
            <person name="Op Den Camp H."/>
            <person name="Overmann J."/>
            <person name="Amann R."/>
            <person name="Jetten M.S.M."/>
            <person name="Mascher T."/>
            <person name="Medema M.H."/>
            <person name="Devos D.P."/>
            <person name="Kaster A.-K."/>
            <person name="Ovreas L."/>
            <person name="Rohde M."/>
            <person name="Galperin M.Y."/>
            <person name="Jogler C."/>
        </authorList>
    </citation>
    <scope>NUCLEOTIDE SEQUENCE [LARGE SCALE GENOMIC DNA]</scope>
    <source>
        <strain evidence="2 3">Pan54</strain>
    </source>
</reference>
<dbReference type="PANTHER" id="PTHR34512">
    <property type="entry name" value="CELL SURFACE PROTEIN"/>
    <property type="match status" value="1"/>
</dbReference>
<evidence type="ECO:0000259" key="1">
    <source>
        <dbReference type="Pfam" id="PF13360"/>
    </source>
</evidence>
<keyword evidence="3" id="KW-1185">Reference proteome</keyword>
<dbReference type="InterPro" id="IPR015943">
    <property type="entry name" value="WD40/YVTN_repeat-like_dom_sf"/>
</dbReference>
<sequence length="462" mass="49330">MKLLQTRKICQGNTEMIRMAKNICTLMSVGVLLSITVSVCHAGDWPRFRGPNGSGIAADDAKTLAEWSPTKNLKWKTELPGSGVSCPIVVGERVFVTSYSGYGLSRSEPGDPQNLKRHLLCFDRKNGKQLWEKTVPAVLPEDLYTGMGVPVHGYASHTPVSDGKNVYVFFGKSGALAFDLQGNQLWQTGVGTNSDPKRWGSASSPIVVDDTLVVTAGPEGRAVVGLDKKTGKELWKAESSGLGDVWGTPIVTPGEDDRTDIVIGAPYEIWGINAATGKLCWFCEAIPSDSFSSSVVFAEGSIFGITGRSGGSIAVKAGGSGDVSAANVVWSGRDRNRYCTPVVYEGRLYYMSSGIVTCLNATTGEEIFKSRLGGGEVAEESSFGFGGGRGRGADYSSPVLADGKIYYVAANGLTYVMKASDTYEPLAVNRVTEDDETFNATPAISNGDLFLRSDKYLYCVGE</sequence>
<dbReference type="InterPro" id="IPR011047">
    <property type="entry name" value="Quinoprotein_ADH-like_sf"/>
</dbReference>
<dbReference type="Pfam" id="PF13360">
    <property type="entry name" value="PQQ_2"/>
    <property type="match status" value="1"/>
</dbReference>
<protein>
    <submittedName>
        <fullName evidence="2">Outer membrane biogenesis protein BamB</fullName>
    </submittedName>
</protein>
<dbReference type="EMBL" id="SJPG01000001">
    <property type="protein sequence ID" value="TWT61955.1"/>
    <property type="molecule type" value="Genomic_DNA"/>
</dbReference>
<accession>A0A5C5XIH7</accession>
<feature type="domain" description="Pyrrolo-quinoline quinone repeat" evidence="1">
    <location>
        <begin position="117"/>
        <end position="311"/>
    </location>
</feature>
<evidence type="ECO:0000313" key="3">
    <source>
        <dbReference type="Proteomes" id="UP000316095"/>
    </source>
</evidence>
<dbReference type="AlphaFoldDB" id="A0A5C5XIH7"/>
<gene>
    <name evidence="2" type="ORF">Pan54_26930</name>
</gene>
<evidence type="ECO:0000313" key="2">
    <source>
        <dbReference type="EMBL" id="TWT61955.1"/>
    </source>
</evidence>
<dbReference type="SMART" id="SM00564">
    <property type="entry name" value="PQQ"/>
    <property type="match status" value="3"/>
</dbReference>
<name>A0A5C5XIH7_9PLAN</name>
<comment type="caution">
    <text evidence="2">The sequence shown here is derived from an EMBL/GenBank/DDBJ whole genome shotgun (WGS) entry which is preliminary data.</text>
</comment>
<dbReference type="Gene3D" id="2.130.10.10">
    <property type="entry name" value="YVTN repeat-like/Quinoprotein amine dehydrogenase"/>
    <property type="match status" value="2"/>
</dbReference>
<dbReference type="PANTHER" id="PTHR34512:SF30">
    <property type="entry name" value="OUTER MEMBRANE PROTEIN ASSEMBLY FACTOR BAMB"/>
    <property type="match status" value="1"/>
</dbReference>
<dbReference type="InterPro" id="IPR018391">
    <property type="entry name" value="PQQ_b-propeller_rpt"/>
</dbReference>